<dbReference type="Proteomes" id="UP000077002">
    <property type="component" value="Unassembled WGS sequence"/>
</dbReference>
<keyword evidence="3" id="KW-1185">Reference proteome</keyword>
<dbReference type="GeneID" id="34606894"/>
<feature type="transmembrane region" description="Helical" evidence="1">
    <location>
        <begin position="20"/>
        <end position="42"/>
    </location>
</feature>
<protein>
    <submittedName>
        <fullName evidence="2">Uncharacterized protein</fullName>
    </submittedName>
</protein>
<name>A0A177ESS7_9EURO</name>
<organism evidence="2 3">
    <name type="scientific">Fonsecaea monophora</name>
    <dbReference type="NCBI Taxonomy" id="254056"/>
    <lineage>
        <taxon>Eukaryota</taxon>
        <taxon>Fungi</taxon>
        <taxon>Dikarya</taxon>
        <taxon>Ascomycota</taxon>
        <taxon>Pezizomycotina</taxon>
        <taxon>Eurotiomycetes</taxon>
        <taxon>Chaetothyriomycetidae</taxon>
        <taxon>Chaetothyriales</taxon>
        <taxon>Herpotrichiellaceae</taxon>
        <taxon>Fonsecaea</taxon>
    </lineage>
</organism>
<sequence length="336" mass="38570">MPVYKNINDRLVSLSQGNRFYFCFSCGRMPMVTYVLSYSFTFLNKAMAMYRSALVMTAYTAYNKLHESVNRIRRINKLMTAFKKINMSTNVVKNMYVYDIAYFIAKGDLDVLISGDSVVYIHLDTLANYMTFNYIITNTDVSVKNIVTIHRTTISTTKNTYMFCVCAGTTTGTEMSEFTYDTMGEYLNMCTATTGYKLQLITAWNAHTYLTMDTTMYKSRIKNPRPFNVRCMIKDGNITSRVPFIVKDCKGHMNKSAKTDTYSIPYDFVVITRDKSMSDMLTFYFNRFANKNGILPPDVTLDSALYREPIGNSPYTSSDVSYEYRESTLSGRFLNA</sequence>
<keyword evidence="1" id="KW-1133">Transmembrane helix</keyword>
<proteinExistence type="predicted"/>
<evidence type="ECO:0000313" key="3">
    <source>
        <dbReference type="Proteomes" id="UP000077002"/>
    </source>
</evidence>
<keyword evidence="1" id="KW-0812">Transmembrane</keyword>
<keyword evidence="1" id="KW-0472">Membrane</keyword>
<evidence type="ECO:0000256" key="1">
    <source>
        <dbReference type="SAM" id="Phobius"/>
    </source>
</evidence>
<gene>
    <name evidence="2" type="ORF">AYO21_11807</name>
</gene>
<dbReference type="AlphaFoldDB" id="A0A177ESS7"/>
<comment type="caution">
    <text evidence="2">The sequence shown here is derived from an EMBL/GenBank/DDBJ whole genome shotgun (WGS) entry which is preliminary data.</text>
</comment>
<accession>A0A177ESS7</accession>
<dbReference type="RefSeq" id="XP_022505991.1">
    <property type="nucleotide sequence ID" value="XM_022661690.1"/>
</dbReference>
<evidence type="ECO:0000313" key="2">
    <source>
        <dbReference type="EMBL" id="OAG34039.1"/>
    </source>
</evidence>
<reference evidence="2 3" key="1">
    <citation type="submission" date="2016-03" db="EMBL/GenBank/DDBJ databases">
        <title>Draft genome sequence of the Fonsecaea monophora CBS 269.37.</title>
        <authorList>
            <person name="Bombassaro A."/>
            <person name="Vinicius W.A."/>
            <person name="De Hoog S."/>
            <person name="Sun J."/>
            <person name="Souza E.M."/>
            <person name="Raittz R.T."/>
            <person name="Costa F."/>
            <person name="Leao A.C."/>
            <person name="Tadra-Sfeir M.Z."/>
            <person name="Baura V."/>
            <person name="Balsanelli E."/>
            <person name="Pedrosa F.O."/>
            <person name="Moreno L.F."/>
            <person name="Steffens M.B."/>
            <person name="Xi L."/>
            <person name="Bocca A.L."/>
            <person name="Felipe M.S."/>
            <person name="Teixeira M."/>
            <person name="Telles Filho F.Q."/>
            <person name="Azevedo C.M."/>
            <person name="Gomes R."/>
            <person name="Vicente V.A."/>
        </authorList>
    </citation>
    <scope>NUCLEOTIDE SEQUENCE [LARGE SCALE GENOMIC DNA]</scope>
    <source>
        <strain evidence="2 3">CBS 269.37</strain>
    </source>
</reference>
<dbReference type="EMBL" id="LVKK01000185">
    <property type="protein sequence ID" value="OAG34039.1"/>
    <property type="molecule type" value="Genomic_DNA"/>
</dbReference>